<evidence type="ECO:0000256" key="1">
    <source>
        <dbReference type="ARBA" id="ARBA00004613"/>
    </source>
</evidence>
<protein>
    <recommendedName>
        <fullName evidence="11">Fluoroacetyl-CoA-specific thioesterase-like domain-containing protein</fullName>
    </recommendedName>
</protein>
<dbReference type="GO" id="GO:0005576">
    <property type="term" value="C:extracellular region"/>
    <property type="evidence" value="ECO:0007669"/>
    <property type="project" value="UniProtKB-SubCell"/>
</dbReference>
<dbReference type="Gene3D" id="3.10.129.10">
    <property type="entry name" value="Hotdog Thioesterase"/>
    <property type="match status" value="1"/>
</dbReference>
<dbReference type="GO" id="GO:0004650">
    <property type="term" value="F:polygalacturonase activity"/>
    <property type="evidence" value="ECO:0007669"/>
    <property type="project" value="InterPro"/>
</dbReference>
<dbReference type="GO" id="GO:0005975">
    <property type="term" value="P:carbohydrate metabolic process"/>
    <property type="evidence" value="ECO:0007669"/>
    <property type="project" value="InterPro"/>
</dbReference>
<dbReference type="PANTHER" id="PTHR31736">
    <property type="match status" value="1"/>
</dbReference>
<evidence type="ECO:0000256" key="9">
    <source>
        <dbReference type="PROSITE-ProRule" id="PRU00023"/>
    </source>
</evidence>
<dbReference type="InterPro" id="IPR036770">
    <property type="entry name" value="Ankyrin_rpt-contain_sf"/>
</dbReference>
<dbReference type="PROSITE" id="PS50297">
    <property type="entry name" value="ANK_REP_REGION"/>
    <property type="match status" value="4"/>
</dbReference>
<comment type="subcellular location">
    <subcellularLocation>
        <location evidence="1">Secreted</location>
    </subcellularLocation>
</comment>
<gene>
    <name evidence="12" type="ORF">CNMCM7691_008229</name>
</gene>
<evidence type="ECO:0000256" key="5">
    <source>
        <dbReference type="ARBA" id="ARBA00022801"/>
    </source>
</evidence>
<evidence type="ECO:0000256" key="4">
    <source>
        <dbReference type="ARBA" id="ARBA00022729"/>
    </source>
</evidence>
<feature type="repeat" description="ANK" evidence="9">
    <location>
        <begin position="642"/>
        <end position="674"/>
    </location>
</feature>
<dbReference type="SUPFAM" id="SSF54637">
    <property type="entry name" value="Thioesterase/thiol ester dehydrase-isomerase"/>
    <property type="match status" value="1"/>
</dbReference>
<evidence type="ECO:0000256" key="7">
    <source>
        <dbReference type="ARBA" id="ARBA00023295"/>
    </source>
</evidence>
<evidence type="ECO:0000256" key="6">
    <source>
        <dbReference type="ARBA" id="ARBA00023180"/>
    </source>
</evidence>
<dbReference type="InterPro" id="IPR012334">
    <property type="entry name" value="Pectin_lyas_fold"/>
</dbReference>
<evidence type="ECO:0000256" key="3">
    <source>
        <dbReference type="ARBA" id="ARBA00022525"/>
    </source>
</evidence>
<dbReference type="InterPro" id="IPR011050">
    <property type="entry name" value="Pectin_lyase_fold/virulence"/>
</dbReference>
<evidence type="ECO:0000256" key="10">
    <source>
        <dbReference type="RuleBase" id="RU361169"/>
    </source>
</evidence>
<dbReference type="EMBL" id="JACBAG010001864">
    <property type="protein sequence ID" value="KAF7179296.1"/>
    <property type="molecule type" value="Genomic_DNA"/>
</dbReference>
<dbReference type="Pfam" id="PF22636">
    <property type="entry name" value="FlK"/>
    <property type="match status" value="1"/>
</dbReference>
<dbReference type="PROSITE" id="PS50088">
    <property type="entry name" value="ANK_REPEAT"/>
    <property type="match status" value="4"/>
</dbReference>
<dbReference type="AlphaFoldDB" id="A0A8H6QSD7"/>
<keyword evidence="13" id="KW-1185">Reference proteome</keyword>
<dbReference type="InterPro" id="IPR000743">
    <property type="entry name" value="Glyco_hydro_28"/>
</dbReference>
<reference evidence="12" key="1">
    <citation type="submission" date="2020-06" db="EMBL/GenBank/DDBJ databases">
        <title>Draft genome sequences of strains closely related to Aspergillus parafelis and Aspergillus hiratsukae.</title>
        <authorList>
            <person name="Dos Santos R.A.C."/>
            <person name="Rivero-Menendez O."/>
            <person name="Steenwyk J.L."/>
            <person name="Mead M.E."/>
            <person name="Goldman G.H."/>
            <person name="Alastruey-Izquierdo A."/>
            <person name="Rokas A."/>
        </authorList>
    </citation>
    <scope>NUCLEOTIDE SEQUENCE</scope>
    <source>
        <strain evidence="12">CNM-CM7691</strain>
    </source>
</reference>
<dbReference type="PRINTS" id="PR01415">
    <property type="entry name" value="ANKYRIN"/>
</dbReference>
<dbReference type="GO" id="GO:0071555">
    <property type="term" value="P:cell wall organization"/>
    <property type="evidence" value="ECO:0007669"/>
    <property type="project" value="UniProtKB-KW"/>
</dbReference>
<evidence type="ECO:0000313" key="12">
    <source>
        <dbReference type="EMBL" id="KAF7179296.1"/>
    </source>
</evidence>
<accession>A0A8H6QSD7</accession>
<comment type="caution">
    <text evidence="12">The sequence shown here is derived from an EMBL/GenBank/DDBJ whole genome shotgun (WGS) entry which is preliminary data.</text>
</comment>
<dbReference type="Pfam" id="PF00295">
    <property type="entry name" value="Glyco_hydro_28"/>
    <property type="match status" value="1"/>
</dbReference>
<keyword evidence="4" id="KW-0732">Signal</keyword>
<dbReference type="Gene3D" id="1.25.40.20">
    <property type="entry name" value="Ankyrin repeat-containing domain"/>
    <property type="match status" value="2"/>
</dbReference>
<keyword evidence="6" id="KW-0325">Glycoprotein</keyword>
<evidence type="ECO:0000256" key="2">
    <source>
        <dbReference type="ARBA" id="ARBA00008834"/>
    </source>
</evidence>
<feature type="repeat" description="ANK" evidence="9">
    <location>
        <begin position="675"/>
        <end position="702"/>
    </location>
</feature>
<dbReference type="SUPFAM" id="SSF48403">
    <property type="entry name" value="Ankyrin repeat"/>
    <property type="match status" value="1"/>
</dbReference>
<dbReference type="SUPFAM" id="SSF51126">
    <property type="entry name" value="Pectin lyase-like"/>
    <property type="match status" value="1"/>
</dbReference>
<feature type="repeat" description="ANK" evidence="9">
    <location>
        <begin position="611"/>
        <end position="640"/>
    </location>
</feature>
<evidence type="ECO:0000313" key="13">
    <source>
        <dbReference type="Proteomes" id="UP000641853"/>
    </source>
</evidence>
<keyword evidence="9" id="KW-0040">ANK repeat</keyword>
<proteinExistence type="inferred from homology"/>
<keyword evidence="5 10" id="KW-0378">Hydrolase</keyword>
<dbReference type="InterPro" id="IPR002110">
    <property type="entry name" value="Ankyrin_rpt"/>
</dbReference>
<evidence type="ECO:0000259" key="11">
    <source>
        <dbReference type="Pfam" id="PF22636"/>
    </source>
</evidence>
<evidence type="ECO:0000256" key="8">
    <source>
        <dbReference type="ARBA" id="ARBA00023316"/>
    </source>
</evidence>
<organism evidence="12 13">
    <name type="scientific">Aspergillus felis</name>
    <dbReference type="NCBI Taxonomy" id="1287682"/>
    <lineage>
        <taxon>Eukaryota</taxon>
        <taxon>Fungi</taxon>
        <taxon>Dikarya</taxon>
        <taxon>Ascomycota</taxon>
        <taxon>Pezizomycotina</taxon>
        <taxon>Eurotiomycetes</taxon>
        <taxon>Eurotiomycetidae</taxon>
        <taxon>Eurotiales</taxon>
        <taxon>Aspergillaceae</taxon>
        <taxon>Aspergillus</taxon>
        <taxon>Aspergillus subgen. Fumigati</taxon>
    </lineage>
</organism>
<feature type="repeat" description="ANK" evidence="9">
    <location>
        <begin position="574"/>
        <end position="606"/>
    </location>
</feature>
<keyword evidence="3" id="KW-0964">Secreted</keyword>
<dbReference type="InterPro" id="IPR029069">
    <property type="entry name" value="HotDog_dom_sf"/>
</dbReference>
<dbReference type="Proteomes" id="UP000641853">
    <property type="component" value="Unassembled WGS sequence"/>
</dbReference>
<sequence length="702" mass="76168">MQWGTNISYWLSHSLGVGYQNQSTAWVIGGKNIRFNGHGYGTLNGNGQVWYDYVKSVSNYPRRPHALTVARASNSVFQGLRFLQSQMWTLSVINSHHILFDSIYVNSTTTNGNSAHNTDGADTIYSSHITFNDWTVVNGDDSISTKANSTDILITNSVFYRGLGIAIGSIGQYKDVFETIERVRAENITYYGTLHSLYFKTWTGEQVNYPPNGGGGGLGYASDISASNLQAYNLRGAPFTISQCTTFAGAAGNCTSSKFQIRNLRIEDITGSSKTDVVASFQCSAVKPCTDIQIQNVNLQLPNGTMADQEAYVPKADGKLPFQPTVHPKLSLQEVPSIAMPFPKDPAELQVKTAKVTCTVVSPQLTSSLHQLDIDDQYENGKLGGVVFPEVLSTSRAIQLVEIASAKLLKPCLVQDCDAIVTNRVDVKHLRPSVTGTRLVTVVTYVATRDSLAGVEGVISDSAGLCIAMVDVWFSLVCKINVESDAILSLENLVDVRNALIQAKGAWNTSLANRHSDLMGVNGDSRLHHQIACERSKVGRYDFLSGFEHCIQHGSDGLAMLWLTKGRAVLETEDLSSGLQLAAKHRSLSVVKLLLDNGADVNYRAKSLIKTALHEAVHRECLEIVQLLLDRGASPSLGYSSNNDSPLHTAAAMGNPDICAALLKAGADINDSNEHGWTPLMLAIRRGKNTVRLLVESGADVN</sequence>
<keyword evidence="8" id="KW-0961">Cell wall biogenesis/degradation</keyword>
<name>A0A8H6QSD7_9EURO</name>
<dbReference type="Pfam" id="PF12796">
    <property type="entry name" value="Ank_2"/>
    <property type="match status" value="2"/>
</dbReference>
<dbReference type="PANTHER" id="PTHR31736:SF8">
    <property type="entry name" value="PUTATIVE (AFU_ORTHOLOGUE AFUA_7G06410)-RELATED"/>
    <property type="match status" value="1"/>
</dbReference>
<comment type="similarity">
    <text evidence="2 10">Belongs to the glycosyl hydrolase 28 family.</text>
</comment>
<keyword evidence="7 10" id="KW-0326">Glycosidase</keyword>
<feature type="domain" description="Fluoroacetyl-CoA-specific thioesterase-like" evidence="11">
    <location>
        <begin position="388"/>
        <end position="453"/>
    </location>
</feature>
<dbReference type="InterPro" id="IPR054485">
    <property type="entry name" value="FlK-like_dom"/>
</dbReference>
<dbReference type="SMART" id="SM00248">
    <property type="entry name" value="ANK"/>
    <property type="match status" value="4"/>
</dbReference>
<dbReference type="Gene3D" id="2.160.20.10">
    <property type="entry name" value="Single-stranded right-handed beta-helix, Pectin lyase-like"/>
    <property type="match status" value="1"/>
</dbReference>